<sequence>MKLIKQPNSWSCMVAAAAMAFDCEIVDIIERVGHDGNEVIHYGLSPPACFKGFHIQEIVGVGLLFGFSMTLIESAPSQTPDGVHVYDITKWGAFKNNKQRFEYYLAYNQGILIGKARKYMHAVAFDKGTIYDPRGRVYSIDNCDLFLESLWIVSKNQIILKNNP</sequence>
<comment type="caution">
    <text evidence="1">The sequence shown here is derived from an EMBL/GenBank/DDBJ whole genome shotgun (WGS) entry which is preliminary data.</text>
</comment>
<dbReference type="EMBL" id="LAZR01005236">
    <property type="protein sequence ID" value="KKN01681.1"/>
    <property type="molecule type" value="Genomic_DNA"/>
</dbReference>
<accession>A0A0F9PKT4</accession>
<dbReference type="AlphaFoldDB" id="A0A0F9PKT4"/>
<organism evidence="1">
    <name type="scientific">marine sediment metagenome</name>
    <dbReference type="NCBI Taxonomy" id="412755"/>
    <lineage>
        <taxon>unclassified sequences</taxon>
        <taxon>metagenomes</taxon>
        <taxon>ecological metagenomes</taxon>
    </lineage>
</organism>
<gene>
    <name evidence="1" type="ORF">LCGC14_1125460</name>
</gene>
<name>A0A0F9PKT4_9ZZZZ</name>
<evidence type="ECO:0008006" key="2">
    <source>
        <dbReference type="Google" id="ProtNLM"/>
    </source>
</evidence>
<evidence type="ECO:0000313" key="1">
    <source>
        <dbReference type="EMBL" id="KKN01681.1"/>
    </source>
</evidence>
<reference evidence="1" key="1">
    <citation type="journal article" date="2015" name="Nature">
        <title>Complex archaea that bridge the gap between prokaryotes and eukaryotes.</title>
        <authorList>
            <person name="Spang A."/>
            <person name="Saw J.H."/>
            <person name="Jorgensen S.L."/>
            <person name="Zaremba-Niedzwiedzka K."/>
            <person name="Martijn J."/>
            <person name="Lind A.E."/>
            <person name="van Eijk R."/>
            <person name="Schleper C."/>
            <person name="Guy L."/>
            <person name="Ettema T.J."/>
        </authorList>
    </citation>
    <scope>NUCLEOTIDE SEQUENCE</scope>
</reference>
<protein>
    <recommendedName>
        <fullName evidence="2">Peptidase C39-like domain-containing protein</fullName>
    </recommendedName>
</protein>
<proteinExistence type="predicted"/>